<dbReference type="PANTHER" id="PTHR23513">
    <property type="entry name" value="INTEGRAL MEMBRANE EFFLUX PROTEIN-RELATED"/>
    <property type="match status" value="1"/>
</dbReference>
<feature type="transmembrane region" description="Helical" evidence="7">
    <location>
        <begin position="89"/>
        <end position="111"/>
    </location>
</feature>
<dbReference type="InterPro" id="IPR036259">
    <property type="entry name" value="MFS_trans_sf"/>
</dbReference>
<feature type="transmembrane region" description="Helical" evidence="7">
    <location>
        <begin position="364"/>
        <end position="381"/>
    </location>
</feature>
<feature type="transmembrane region" description="Helical" evidence="7">
    <location>
        <begin position="21"/>
        <end position="42"/>
    </location>
</feature>
<evidence type="ECO:0000256" key="1">
    <source>
        <dbReference type="ARBA" id="ARBA00004651"/>
    </source>
</evidence>
<dbReference type="Gene3D" id="1.20.1250.20">
    <property type="entry name" value="MFS general substrate transporter like domains"/>
    <property type="match status" value="1"/>
</dbReference>
<evidence type="ECO:0000256" key="4">
    <source>
        <dbReference type="ARBA" id="ARBA00022692"/>
    </source>
</evidence>
<dbReference type="EMBL" id="CP016808">
    <property type="protein sequence ID" value="ANY67199.1"/>
    <property type="molecule type" value="Genomic_DNA"/>
</dbReference>
<keyword evidence="3" id="KW-1003">Cell membrane</keyword>
<feature type="transmembrane region" description="Helical" evidence="7">
    <location>
        <begin position="320"/>
        <end position="344"/>
    </location>
</feature>
<evidence type="ECO:0000256" key="2">
    <source>
        <dbReference type="ARBA" id="ARBA00022448"/>
    </source>
</evidence>
<evidence type="ECO:0000313" key="9">
    <source>
        <dbReference type="EMBL" id="ANY67199.1"/>
    </source>
</evidence>
<evidence type="ECO:0000256" key="7">
    <source>
        <dbReference type="SAM" id="Phobius"/>
    </source>
</evidence>
<comment type="subcellular location">
    <subcellularLocation>
        <location evidence="1">Cell membrane</location>
        <topology evidence="1">Multi-pass membrane protein</topology>
    </subcellularLocation>
</comment>
<dbReference type="GO" id="GO:0022857">
    <property type="term" value="F:transmembrane transporter activity"/>
    <property type="evidence" value="ECO:0007669"/>
    <property type="project" value="InterPro"/>
</dbReference>
<evidence type="ECO:0000256" key="5">
    <source>
        <dbReference type="ARBA" id="ARBA00022989"/>
    </source>
</evidence>
<sequence>MFIKTNRLSLSRQQSHMTIWGHRNFLILFFTSGIIAFGNKIYELALPLILYDLTQSAVAMSTMKGIEFLPNLLLAVFIGVLVDRVHKKNWSLASILLQMLVLLGLYATLAYGAPSLYVLYIGGFLLMTFGYAFSNARVAIVKQAIPTELLTSANVSLNFVTTLIGIIGPVLTGLMLMLPRLHDGLFVTAVAFGFAFILLLFLQSNEQPRAQRQSSFWKELLEGWRELRRNRLLWLISLTVIFLNCASGMVDTTVIFYAKDALLLSNFELGLVWSAAGIGGLLGSFIISWLRRRLKVGTLITLTTLCLALTYFMMYLSHSAAMLGVSLFLNGWFETISVVCIWTFRQETTPQHLIGRISGITGSLFKLGMPFAVAAAGWISAFTAPSIVFLVAMLINLILFVCCRFSPLWEKQRSLI</sequence>
<feature type="transmembrane region" description="Helical" evidence="7">
    <location>
        <begin position="62"/>
        <end position="82"/>
    </location>
</feature>
<name>A0A1B2DHP3_9BACL</name>
<evidence type="ECO:0000256" key="6">
    <source>
        <dbReference type="ARBA" id="ARBA00023136"/>
    </source>
</evidence>
<dbReference type="InterPro" id="IPR011701">
    <property type="entry name" value="MFS"/>
</dbReference>
<protein>
    <submittedName>
        <fullName evidence="9">Arabinose transporter permease</fullName>
    </submittedName>
</protein>
<feature type="transmembrane region" description="Helical" evidence="7">
    <location>
        <begin position="117"/>
        <end position="134"/>
    </location>
</feature>
<keyword evidence="4 7" id="KW-0812">Transmembrane</keyword>
<feature type="domain" description="Major facilitator superfamily (MFS) profile" evidence="8">
    <location>
        <begin position="24"/>
        <end position="404"/>
    </location>
</feature>
<feature type="transmembrane region" description="Helical" evidence="7">
    <location>
        <begin position="270"/>
        <end position="289"/>
    </location>
</feature>
<keyword evidence="5 7" id="KW-1133">Transmembrane helix</keyword>
<reference evidence="9" key="1">
    <citation type="submission" date="2016-08" db="EMBL/GenBank/DDBJ databases">
        <title>Complete Genome Seqeunce of Paenibacillus sp. BIHB 4019 from tea rhizoplane.</title>
        <authorList>
            <person name="Thakur R."/>
            <person name="Swarnkar M.K."/>
            <person name="Gulati A."/>
        </authorList>
    </citation>
    <scope>NUCLEOTIDE SEQUENCE [LARGE SCALE GENOMIC DNA]</scope>
    <source>
        <strain evidence="9">BIHB4019</strain>
    </source>
</reference>
<evidence type="ECO:0000256" key="3">
    <source>
        <dbReference type="ARBA" id="ARBA00022475"/>
    </source>
</evidence>
<gene>
    <name evidence="9" type="ORF">BBD42_12540</name>
</gene>
<proteinExistence type="predicted"/>
<feature type="transmembrane region" description="Helical" evidence="7">
    <location>
        <begin position="387"/>
        <end position="406"/>
    </location>
</feature>
<dbReference type="GO" id="GO:0005886">
    <property type="term" value="C:plasma membrane"/>
    <property type="evidence" value="ECO:0007669"/>
    <property type="project" value="UniProtKB-SubCell"/>
</dbReference>
<feature type="transmembrane region" description="Helical" evidence="7">
    <location>
        <begin position="232"/>
        <end position="258"/>
    </location>
</feature>
<dbReference type="CDD" id="cd06173">
    <property type="entry name" value="MFS_MefA_like"/>
    <property type="match status" value="1"/>
</dbReference>
<evidence type="ECO:0000259" key="8">
    <source>
        <dbReference type="PROSITE" id="PS50850"/>
    </source>
</evidence>
<dbReference type="SUPFAM" id="SSF103473">
    <property type="entry name" value="MFS general substrate transporter"/>
    <property type="match status" value="1"/>
</dbReference>
<dbReference type="InterPro" id="IPR020846">
    <property type="entry name" value="MFS_dom"/>
</dbReference>
<keyword evidence="6 7" id="KW-0472">Membrane</keyword>
<keyword evidence="2" id="KW-0813">Transport</keyword>
<organism evidence="9">
    <name type="scientific">Paenibacillus sp. BIHB 4019</name>
    <dbReference type="NCBI Taxonomy" id="1870819"/>
    <lineage>
        <taxon>Bacteria</taxon>
        <taxon>Bacillati</taxon>
        <taxon>Bacillota</taxon>
        <taxon>Bacilli</taxon>
        <taxon>Bacillales</taxon>
        <taxon>Paenibacillaceae</taxon>
        <taxon>Paenibacillus</taxon>
    </lineage>
</organism>
<accession>A0A1B2DHP3</accession>
<feature type="transmembrane region" description="Helical" evidence="7">
    <location>
        <begin position="184"/>
        <end position="202"/>
    </location>
</feature>
<feature type="transmembrane region" description="Helical" evidence="7">
    <location>
        <begin position="296"/>
        <end position="314"/>
    </location>
</feature>
<dbReference type="AlphaFoldDB" id="A0A1B2DHP3"/>
<dbReference type="PROSITE" id="PS50850">
    <property type="entry name" value="MFS"/>
    <property type="match status" value="1"/>
</dbReference>
<dbReference type="Pfam" id="PF07690">
    <property type="entry name" value="MFS_1"/>
    <property type="match status" value="1"/>
</dbReference>
<feature type="transmembrane region" description="Helical" evidence="7">
    <location>
        <begin position="155"/>
        <end position="178"/>
    </location>
</feature>
<dbReference type="PANTHER" id="PTHR23513:SF6">
    <property type="entry name" value="MAJOR FACILITATOR SUPERFAMILY ASSOCIATED DOMAIN-CONTAINING PROTEIN"/>
    <property type="match status" value="1"/>
</dbReference>